<comment type="cofactor">
    <cofactor evidence="1">
        <name>FAD</name>
        <dbReference type="ChEBI" id="CHEBI:57692"/>
    </cofactor>
</comment>
<evidence type="ECO:0000313" key="8">
    <source>
        <dbReference type="Proteomes" id="UP001296706"/>
    </source>
</evidence>
<accession>A0ABX1R9C3</accession>
<dbReference type="Proteomes" id="UP001296706">
    <property type="component" value="Unassembled WGS sequence"/>
</dbReference>
<dbReference type="SUPFAM" id="SSF54373">
    <property type="entry name" value="FAD-linked reductases, C-terminal domain"/>
    <property type="match status" value="1"/>
</dbReference>
<evidence type="ECO:0000313" key="7">
    <source>
        <dbReference type="EMBL" id="NMH76045.1"/>
    </source>
</evidence>
<evidence type="ECO:0000256" key="1">
    <source>
        <dbReference type="ARBA" id="ARBA00001974"/>
    </source>
</evidence>
<dbReference type="InterPro" id="IPR050493">
    <property type="entry name" value="FAD-dep_Monooxygenase_BioMet"/>
</dbReference>
<keyword evidence="8" id="KW-1185">Reference proteome</keyword>
<dbReference type="PANTHER" id="PTHR13789:SF318">
    <property type="entry name" value="GERANYLGERANYL DIPHOSPHATE REDUCTASE"/>
    <property type="match status" value="1"/>
</dbReference>
<dbReference type="EMBL" id="JAAXKY010000004">
    <property type="protein sequence ID" value="NMH76045.1"/>
    <property type="molecule type" value="Genomic_DNA"/>
</dbReference>
<evidence type="ECO:0000259" key="6">
    <source>
        <dbReference type="Pfam" id="PF01494"/>
    </source>
</evidence>
<protein>
    <submittedName>
        <fullName evidence="7">NAD(P)-binding protein</fullName>
    </submittedName>
</protein>
<dbReference type="PRINTS" id="PR00420">
    <property type="entry name" value="RNGMNOXGNASE"/>
</dbReference>
<comment type="caution">
    <text evidence="7">The sequence shown here is derived from an EMBL/GenBank/DDBJ whole genome shotgun (WGS) entry which is preliminary data.</text>
</comment>
<dbReference type="SUPFAM" id="SSF51905">
    <property type="entry name" value="FAD/NAD(P)-binding domain"/>
    <property type="match status" value="1"/>
</dbReference>
<evidence type="ECO:0000256" key="2">
    <source>
        <dbReference type="ARBA" id="ARBA00022630"/>
    </source>
</evidence>
<dbReference type="InterPro" id="IPR002938">
    <property type="entry name" value="FAD-bd"/>
</dbReference>
<gene>
    <name evidence="7" type="ORF">HF577_02830</name>
</gene>
<dbReference type="InterPro" id="IPR036188">
    <property type="entry name" value="FAD/NAD-bd_sf"/>
</dbReference>
<sequence length="431" mass="45359">MAATPRVAIIGGGIGGLTLALALRERGLTADVYEQAPRLAEIGAAVALSANATRELERIGLGAGLAAASTTPTELIHRRWRDGRKVAAHPVGTGSWYRDRFHAPFHGIHRAHLQAVLAAALGPGTVHLGCRLVELGERSDGMVLRFADGRAEHAELVVGADGIRSTVRRWVAGGAHEIYSGTSGFRGIVPVDRLPDLPDPGAIQFWMGPGAHLLHYAIGSSGELVNFLAVVEGPAAWTGSEGWTAEVAGDVPLRAFEGWHPAVTSMIAAVTHTVRWGLFAVAPLRRWHRGRAVLLGDAAHAMLPHQGQGANTTVEDAVALAALIARESTATGLPGALAAYQTLRRARTRRIQRSSWTTNALLHLPDGPAADERDRALARLPQDLAWIHGYDVHAALRGRPAHTATAGPVVPAPRSPGAVVAAPAVEGCCRG</sequence>
<evidence type="ECO:0000256" key="3">
    <source>
        <dbReference type="ARBA" id="ARBA00022827"/>
    </source>
</evidence>
<keyword evidence="5" id="KW-0503">Monooxygenase</keyword>
<proteinExistence type="predicted"/>
<evidence type="ECO:0000256" key="5">
    <source>
        <dbReference type="ARBA" id="ARBA00023033"/>
    </source>
</evidence>
<feature type="domain" description="FAD-binding" evidence="6">
    <location>
        <begin position="6"/>
        <end position="353"/>
    </location>
</feature>
<dbReference type="Pfam" id="PF01494">
    <property type="entry name" value="FAD_binding_3"/>
    <property type="match status" value="1"/>
</dbReference>
<keyword evidence="2" id="KW-0285">Flavoprotein</keyword>
<evidence type="ECO:0000256" key="4">
    <source>
        <dbReference type="ARBA" id="ARBA00023002"/>
    </source>
</evidence>
<dbReference type="RefSeq" id="WP_169394114.1">
    <property type="nucleotide sequence ID" value="NZ_BAAAJH010000015.1"/>
</dbReference>
<reference evidence="7 8" key="1">
    <citation type="submission" date="2020-04" db="EMBL/GenBank/DDBJ databases">
        <authorList>
            <person name="Klaysubun C."/>
            <person name="Duangmal K."/>
            <person name="Lipun K."/>
        </authorList>
    </citation>
    <scope>NUCLEOTIDE SEQUENCE [LARGE SCALE GENOMIC DNA]</scope>
    <source>
        <strain evidence="7 8">JCM 11839</strain>
    </source>
</reference>
<keyword evidence="4" id="KW-0560">Oxidoreductase</keyword>
<keyword evidence="3" id="KW-0274">FAD</keyword>
<name>A0ABX1R9C3_9PSEU</name>
<dbReference type="PANTHER" id="PTHR13789">
    <property type="entry name" value="MONOOXYGENASE"/>
    <property type="match status" value="1"/>
</dbReference>
<dbReference type="Gene3D" id="3.50.50.60">
    <property type="entry name" value="FAD/NAD(P)-binding domain"/>
    <property type="match status" value="1"/>
</dbReference>
<organism evidence="7 8">
    <name type="scientific">Pseudonocardia xinjiangensis</name>
    <dbReference type="NCBI Taxonomy" id="75289"/>
    <lineage>
        <taxon>Bacteria</taxon>
        <taxon>Bacillati</taxon>
        <taxon>Actinomycetota</taxon>
        <taxon>Actinomycetes</taxon>
        <taxon>Pseudonocardiales</taxon>
        <taxon>Pseudonocardiaceae</taxon>
        <taxon>Pseudonocardia</taxon>
    </lineage>
</organism>